<reference evidence="2 3" key="1">
    <citation type="journal article" date="2010" name="Int. J. Syst. Evol. Microbiol.">
        <title>Reclassification of Herbaspirillum putei as a later heterotypic synonym of Herbaspirillum huttiense, with the description of H. huttiense subsp. huttiense subsp. nov. and H. huttiense subsp. putei subsp. nov., comb. nov., and description of Herbaspirillum aquaticum sp. nov.</title>
        <authorList>
            <person name="Dobritsa A.P."/>
            <person name="Reddy M.C."/>
            <person name="Samadpour M."/>
        </authorList>
    </citation>
    <scope>NUCLEOTIDE SEQUENCE [LARGE SCALE GENOMIC DNA]</scope>
    <source>
        <strain evidence="2 3">IEH 4430</strain>
    </source>
</reference>
<dbReference type="AlphaFoldDB" id="A0A225SVV1"/>
<evidence type="ECO:0000259" key="1">
    <source>
        <dbReference type="Pfam" id="PF25181"/>
    </source>
</evidence>
<accession>A0A225SVV1</accession>
<evidence type="ECO:0000313" key="2">
    <source>
        <dbReference type="EMBL" id="OWY35293.1"/>
    </source>
</evidence>
<comment type="caution">
    <text evidence="2">The sequence shown here is derived from an EMBL/GenBank/DDBJ whole genome shotgun (WGS) entry which is preliminary data.</text>
</comment>
<evidence type="ECO:0000313" key="3">
    <source>
        <dbReference type="Proteomes" id="UP000214747"/>
    </source>
</evidence>
<proteinExistence type="predicted"/>
<protein>
    <recommendedName>
        <fullName evidence="1">Bbp19-like phage domain-containing protein</fullName>
    </recommendedName>
</protein>
<name>A0A225SVV1_9BURK</name>
<sequence length="79" mass="8670">MALSEAQMTTADDYKALFEDNPRGVQVLEDLVRRFSKPAVTAGGIDAVLKTYTHCGENNVVQFIVRQINLANNVGEEDA</sequence>
<organism evidence="2 3">
    <name type="scientific">Herbaspirillum aquaticum</name>
    <dbReference type="NCBI Taxonomy" id="568783"/>
    <lineage>
        <taxon>Bacteria</taxon>
        <taxon>Pseudomonadati</taxon>
        <taxon>Pseudomonadota</taxon>
        <taxon>Betaproteobacteria</taxon>
        <taxon>Burkholderiales</taxon>
        <taxon>Oxalobacteraceae</taxon>
        <taxon>Herbaspirillum</taxon>
    </lineage>
</organism>
<dbReference type="Pfam" id="PF25181">
    <property type="entry name" value="Phage_Bbp19"/>
    <property type="match status" value="1"/>
</dbReference>
<keyword evidence="3" id="KW-1185">Reference proteome</keyword>
<dbReference type="Proteomes" id="UP000214747">
    <property type="component" value="Unassembled WGS sequence"/>
</dbReference>
<feature type="domain" description="Bbp19-like phage" evidence="1">
    <location>
        <begin position="14"/>
        <end position="65"/>
    </location>
</feature>
<dbReference type="InterPro" id="IPR057447">
    <property type="entry name" value="Bbp19-like_phage"/>
</dbReference>
<gene>
    <name evidence="2" type="ORF">CEJ45_08450</name>
</gene>
<dbReference type="EMBL" id="NJGV01000006">
    <property type="protein sequence ID" value="OWY35293.1"/>
    <property type="molecule type" value="Genomic_DNA"/>
</dbReference>